<dbReference type="InterPro" id="IPR001190">
    <property type="entry name" value="SRCR"/>
</dbReference>
<feature type="non-terminal residue" evidence="5">
    <location>
        <position position="205"/>
    </location>
</feature>
<evidence type="ECO:0000256" key="3">
    <source>
        <dbReference type="PROSITE-ProRule" id="PRU00196"/>
    </source>
</evidence>
<keyword evidence="1 3" id="KW-1015">Disulfide bond</keyword>
<evidence type="ECO:0000313" key="6">
    <source>
        <dbReference type="Proteomes" id="UP000828390"/>
    </source>
</evidence>
<comment type="caution">
    <text evidence="3">Lacks conserved residue(s) required for the propagation of feature annotation.</text>
</comment>
<evidence type="ECO:0000313" key="5">
    <source>
        <dbReference type="EMBL" id="KAH3854228.1"/>
    </source>
</evidence>
<dbReference type="AlphaFoldDB" id="A0A9D4L9C1"/>
<dbReference type="SMART" id="SM00202">
    <property type="entry name" value="SR"/>
    <property type="match status" value="2"/>
</dbReference>
<dbReference type="EMBL" id="JAIWYP010000003">
    <property type="protein sequence ID" value="KAH3854228.1"/>
    <property type="molecule type" value="Genomic_DNA"/>
</dbReference>
<feature type="domain" description="SRCR" evidence="4">
    <location>
        <begin position="109"/>
        <end position="152"/>
    </location>
</feature>
<feature type="non-terminal residue" evidence="5">
    <location>
        <position position="1"/>
    </location>
</feature>
<keyword evidence="6" id="KW-1185">Reference proteome</keyword>
<sequence length="205" mass="23099">LIFRLVNGSRLSQGRLEVFHNDKWGTVCDDDFDSFEAKVVCRMMGFNGNLFVPIALSSITYGQGTGQIWLDNMMCKGSECSLVHCQTKRWGDHNCQHSEDIGVDCTPEIRLVNGSRSSHGRLEVFYNNMWGTVCDDSFDILEAIVVCRMLGFTGWSSSKAISVLSSQQDITFTHITRDWNTAKLFCEITVNGSVFIRRSTTMNVQ</sequence>
<comment type="caution">
    <text evidence="5">The sequence shown here is derived from an EMBL/GenBank/DDBJ whole genome shotgun (WGS) entry which is preliminary data.</text>
</comment>
<dbReference type="Proteomes" id="UP000828390">
    <property type="component" value="Unassembled WGS sequence"/>
</dbReference>
<dbReference type="PROSITE" id="PS00420">
    <property type="entry name" value="SRCR_1"/>
    <property type="match status" value="2"/>
</dbReference>
<dbReference type="PANTHER" id="PTHR48071:SF28">
    <property type="entry name" value="SRCR DOMAIN-CONTAINING PROTEIN"/>
    <property type="match status" value="1"/>
</dbReference>
<keyword evidence="2" id="KW-0325">Glycoprotein</keyword>
<dbReference type="InterPro" id="IPR036772">
    <property type="entry name" value="SRCR-like_dom_sf"/>
</dbReference>
<protein>
    <recommendedName>
        <fullName evidence="4">SRCR domain-containing protein</fullName>
    </recommendedName>
</protein>
<dbReference type="PRINTS" id="PR00258">
    <property type="entry name" value="SPERACTRCPTR"/>
</dbReference>
<dbReference type="GO" id="GO:0016020">
    <property type="term" value="C:membrane"/>
    <property type="evidence" value="ECO:0007669"/>
    <property type="project" value="InterPro"/>
</dbReference>
<proteinExistence type="predicted"/>
<name>A0A9D4L9C1_DREPO</name>
<evidence type="ECO:0000256" key="1">
    <source>
        <dbReference type="ARBA" id="ARBA00023157"/>
    </source>
</evidence>
<accession>A0A9D4L9C1</accession>
<reference evidence="5" key="2">
    <citation type="submission" date="2020-11" db="EMBL/GenBank/DDBJ databases">
        <authorList>
            <person name="McCartney M.A."/>
            <person name="Auch B."/>
            <person name="Kono T."/>
            <person name="Mallez S."/>
            <person name="Becker A."/>
            <person name="Gohl D.M."/>
            <person name="Silverstein K.A.T."/>
            <person name="Koren S."/>
            <person name="Bechman K.B."/>
            <person name="Herman A."/>
            <person name="Abrahante J.E."/>
            <person name="Garbe J."/>
        </authorList>
    </citation>
    <scope>NUCLEOTIDE SEQUENCE</scope>
    <source>
        <strain evidence="5">Duluth1</strain>
        <tissue evidence="5">Whole animal</tissue>
    </source>
</reference>
<dbReference type="PROSITE" id="PS50287">
    <property type="entry name" value="SRCR_2"/>
    <property type="match status" value="2"/>
</dbReference>
<gene>
    <name evidence="5" type="ORF">DPMN_096767</name>
</gene>
<feature type="domain" description="SRCR" evidence="4">
    <location>
        <begin position="3"/>
        <end position="106"/>
    </location>
</feature>
<dbReference type="Pfam" id="PF00530">
    <property type="entry name" value="SRCR"/>
    <property type="match status" value="2"/>
</dbReference>
<dbReference type="Gene3D" id="3.10.250.10">
    <property type="entry name" value="SRCR-like domain"/>
    <property type="match status" value="2"/>
</dbReference>
<dbReference type="FunFam" id="3.10.250.10:FF:000011">
    <property type="entry name" value="Scavenger receptor class A member 5"/>
    <property type="match status" value="1"/>
</dbReference>
<evidence type="ECO:0000259" key="4">
    <source>
        <dbReference type="PROSITE" id="PS50287"/>
    </source>
</evidence>
<organism evidence="5 6">
    <name type="scientific">Dreissena polymorpha</name>
    <name type="common">Zebra mussel</name>
    <name type="synonym">Mytilus polymorpha</name>
    <dbReference type="NCBI Taxonomy" id="45954"/>
    <lineage>
        <taxon>Eukaryota</taxon>
        <taxon>Metazoa</taxon>
        <taxon>Spiralia</taxon>
        <taxon>Lophotrochozoa</taxon>
        <taxon>Mollusca</taxon>
        <taxon>Bivalvia</taxon>
        <taxon>Autobranchia</taxon>
        <taxon>Heteroconchia</taxon>
        <taxon>Euheterodonta</taxon>
        <taxon>Imparidentia</taxon>
        <taxon>Neoheterodontei</taxon>
        <taxon>Myida</taxon>
        <taxon>Dreissenoidea</taxon>
        <taxon>Dreissenidae</taxon>
        <taxon>Dreissena</taxon>
    </lineage>
</organism>
<reference evidence="5" key="1">
    <citation type="journal article" date="2019" name="bioRxiv">
        <title>The Genome of the Zebra Mussel, Dreissena polymorpha: A Resource for Invasive Species Research.</title>
        <authorList>
            <person name="McCartney M.A."/>
            <person name="Auch B."/>
            <person name="Kono T."/>
            <person name="Mallez S."/>
            <person name="Zhang Y."/>
            <person name="Obille A."/>
            <person name="Becker A."/>
            <person name="Abrahante J.E."/>
            <person name="Garbe J."/>
            <person name="Badalamenti J.P."/>
            <person name="Herman A."/>
            <person name="Mangelson H."/>
            <person name="Liachko I."/>
            <person name="Sullivan S."/>
            <person name="Sone E.D."/>
            <person name="Koren S."/>
            <person name="Silverstein K.A.T."/>
            <person name="Beckman K.B."/>
            <person name="Gohl D.M."/>
        </authorList>
    </citation>
    <scope>NUCLEOTIDE SEQUENCE</scope>
    <source>
        <strain evidence="5">Duluth1</strain>
        <tissue evidence="5">Whole animal</tissue>
    </source>
</reference>
<dbReference type="SUPFAM" id="SSF56487">
    <property type="entry name" value="SRCR-like"/>
    <property type="match status" value="2"/>
</dbReference>
<feature type="disulfide bond" evidence="3">
    <location>
        <begin position="75"/>
        <end position="85"/>
    </location>
</feature>
<dbReference type="PANTHER" id="PTHR48071">
    <property type="entry name" value="SRCR DOMAIN-CONTAINING PROTEIN"/>
    <property type="match status" value="1"/>
</dbReference>
<evidence type="ECO:0000256" key="2">
    <source>
        <dbReference type="ARBA" id="ARBA00023180"/>
    </source>
</evidence>